<dbReference type="GO" id="GO:0003796">
    <property type="term" value="F:lysozyme activity"/>
    <property type="evidence" value="ECO:0007669"/>
    <property type="project" value="InterPro"/>
</dbReference>
<feature type="repeat" description="Cell wall-binding" evidence="5">
    <location>
        <begin position="520"/>
        <end position="539"/>
    </location>
</feature>
<dbReference type="Proteomes" id="UP000004968">
    <property type="component" value="Unassembled WGS sequence"/>
</dbReference>
<dbReference type="PROSITE" id="PS51904">
    <property type="entry name" value="GLYCOSYL_HYDROL_F25_2"/>
    <property type="match status" value="1"/>
</dbReference>
<dbReference type="GO" id="GO:0016998">
    <property type="term" value="P:cell wall macromolecule catabolic process"/>
    <property type="evidence" value="ECO:0007669"/>
    <property type="project" value="InterPro"/>
</dbReference>
<dbReference type="InterPro" id="IPR017853">
    <property type="entry name" value="GH"/>
</dbReference>
<evidence type="ECO:0000256" key="3">
    <source>
        <dbReference type="ARBA" id="ARBA00022801"/>
    </source>
</evidence>
<evidence type="ECO:0000256" key="6">
    <source>
        <dbReference type="SAM" id="MobiDB-lite"/>
    </source>
</evidence>
<dbReference type="HOGENOM" id="CLU_023907_0_0_9"/>
<evidence type="ECO:0000313" key="7">
    <source>
        <dbReference type="EMBL" id="EFD01408.1"/>
    </source>
</evidence>
<dbReference type="Pfam" id="PF19127">
    <property type="entry name" value="Choline_bind_3"/>
    <property type="match status" value="4"/>
</dbReference>
<feature type="compositionally biased region" description="Basic and acidic residues" evidence="6">
    <location>
        <begin position="634"/>
        <end position="644"/>
    </location>
</feature>
<dbReference type="SUPFAM" id="SSF51445">
    <property type="entry name" value="(Trans)glycosidases"/>
    <property type="match status" value="1"/>
</dbReference>
<comment type="caution">
    <text evidence="7">The sequence shown here is derived from an EMBL/GenBank/DDBJ whole genome shotgun (WGS) entry which is preliminary data.</text>
</comment>
<dbReference type="InterPro" id="IPR018337">
    <property type="entry name" value="Cell_wall/Cho-bd_repeat"/>
</dbReference>
<dbReference type="PROSITE" id="PS51170">
    <property type="entry name" value="CW"/>
    <property type="match status" value="7"/>
</dbReference>
<dbReference type="AlphaFoldDB" id="D3A9V2"/>
<evidence type="ECO:0000256" key="2">
    <source>
        <dbReference type="ARBA" id="ARBA00022737"/>
    </source>
</evidence>
<sequence length="644" mass="71214">MCGYLHFGADTHCSFNGTTDCKDEEADTLKHRRLTGRITAAALSAVMGCSGAFLYSAPPAYAAGYERVNGYYQMLDGTVIDGVVARGIDVSRWQGNIDWNAVAADDVEFVMLGTRSKGAVDPYFHKNVKEASDAGVRVGAYIYSLATTPQMAVEEADFVLDLVKDYPISFPIAFDAEDSSTLGSLPPAQVTEIINAFCERVEAAGYYPMVYANDYWLANKIDMSNMHYDVWVARYEVKHNFSDPIMWQATSTGSIDGIAGNVDINFLYKDLTPYLPGNLWRTIGDKTYYYQNYQMQKDAWINDGTGWFYMNGDGLASVGWLEKLGLHYYLDETTGRMVTGWKQLSNSWYFFNSSGAMSTGWLDDNGSRYFLNADGTMKTGWLQQMNQYYYLDENSGKMATGWKQLSGKWYFLQDTGIMATGWLDQNGTKYFLNNDGSMVTGWHTEGDKKYFLTDSGAAAVGWLQLDGTWYYFNQGGDMARGWINPDGNWYYLNQDGKMQTGWLDDGGAKYYLSTSSGKMTVGWREVDGAWYYFNGSGAMVTGLTEINGQLYYLNPSDGRMAVSTTLDFDGVDYTVDANGVCTKVEEPADGTQDGQNGAEGNGQSGQSSQNEPAVNGQNTGSATQESPADSGQTDSKKEIGPGIK</sequence>
<keyword evidence="4" id="KW-0326">Glycosidase</keyword>
<feature type="repeat" description="Cell wall-binding" evidence="5">
    <location>
        <begin position="358"/>
        <end position="377"/>
    </location>
</feature>
<protein>
    <submittedName>
        <fullName evidence="7">Glycosyl hydrolase family 25</fullName>
    </submittedName>
</protein>
<dbReference type="GO" id="GO:0009253">
    <property type="term" value="P:peptidoglycan catabolic process"/>
    <property type="evidence" value="ECO:0007669"/>
    <property type="project" value="InterPro"/>
</dbReference>
<name>D3A9V2_9FIRM</name>
<dbReference type="PANTHER" id="PTHR34135">
    <property type="entry name" value="LYSOZYME"/>
    <property type="match status" value="1"/>
</dbReference>
<feature type="region of interest" description="Disordered" evidence="6">
    <location>
        <begin position="585"/>
        <end position="644"/>
    </location>
</feature>
<dbReference type="PANTHER" id="PTHR34135:SF2">
    <property type="entry name" value="LYSOZYME"/>
    <property type="match status" value="1"/>
</dbReference>
<dbReference type="SMART" id="SM00641">
    <property type="entry name" value="Glyco_25"/>
    <property type="match status" value="1"/>
</dbReference>
<keyword evidence="2" id="KW-0677">Repeat</keyword>
<dbReference type="Gene3D" id="3.20.20.80">
    <property type="entry name" value="Glycosidases"/>
    <property type="match status" value="1"/>
</dbReference>
<keyword evidence="3 7" id="KW-0378">Hydrolase</keyword>
<comment type="similarity">
    <text evidence="1">Belongs to the glycosyl hydrolase 25 family.</text>
</comment>
<feature type="repeat" description="Cell wall-binding" evidence="5">
    <location>
        <begin position="459"/>
        <end position="478"/>
    </location>
</feature>
<dbReference type="EMBL" id="ACIO01000023">
    <property type="protein sequence ID" value="EFD01408.1"/>
    <property type="molecule type" value="Genomic_DNA"/>
</dbReference>
<evidence type="ECO:0000256" key="4">
    <source>
        <dbReference type="ARBA" id="ARBA00023295"/>
    </source>
</evidence>
<accession>D3A9V2</accession>
<feature type="repeat" description="Cell wall-binding" evidence="5">
    <location>
        <begin position="419"/>
        <end position="438"/>
    </location>
</feature>
<dbReference type="Pfam" id="PF01473">
    <property type="entry name" value="Choline_bind_1"/>
    <property type="match status" value="3"/>
</dbReference>
<dbReference type="InterPro" id="IPR018077">
    <property type="entry name" value="Glyco_hydro_fam25_subgr"/>
</dbReference>
<dbReference type="Gene3D" id="2.10.270.10">
    <property type="entry name" value="Cholin Binding"/>
    <property type="match status" value="5"/>
</dbReference>
<feature type="repeat" description="Cell wall-binding" evidence="5">
    <location>
        <begin position="479"/>
        <end position="498"/>
    </location>
</feature>
<evidence type="ECO:0000256" key="1">
    <source>
        <dbReference type="ARBA" id="ARBA00010646"/>
    </source>
</evidence>
<evidence type="ECO:0000313" key="8">
    <source>
        <dbReference type="Proteomes" id="UP000004968"/>
    </source>
</evidence>
<gene>
    <name evidence="7" type="ORF">CLOSTHATH_00373</name>
</gene>
<feature type="repeat" description="Cell wall-binding" evidence="5">
    <location>
        <begin position="338"/>
        <end position="357"/>
    </location>
</feature>
<feature type="repeat" description="Cell wall-binding" evidence="5">
    <location>
        <begin position="399"/>
        <end position="418"/>
    </location>
</feature>
<dbReference type="InterPro" id="IPR002053">
    <property type="entry name" value="Glyco_hydro_25"/>
</dbReference>
<dbReference type="SUPFAM" id="SSF69360">
    <property type="entry name" value="Cell wall binding repeat"/>
    <property type="match status" value="2"/>
</dbReference>
<evidence type="ECO:0000256" key="5">
    <source>
        <dbReference type="PROSITE-ProRule" id="PRU00591"/>
    </source>
</evidence>
<reference evidence="7 8" key="1">
    <citation type="submission" date="2010-01" db="EMBL/GenBank/DDBJ databases">
        <authorList>
            <person name="Weinstock G."/>
            <person name="Sodergren E."/>
            <person name="Clifton S."/>
            <person name="Fulton L."/>
            <person name="Fulton B."/>
            <person name="Courtney L."/>
            <person name="Fronick C."/>
            <person name="Harrison M."/>
            <person name="Strong C."/>
            <person name="Farmer C."/>
            <person name="Delahaunty K."/>
            <person name="Markovic C."/>
            <person name="Hall O."/>
            <person name="Minx P."/>
            <person name="Tomlinson C."/>
            <person name="Mitreva M."/>
            <person name="Nelson J."/>
            <person name="Hou S."/>
            <person name="Wollam A."/>
            <person name="Pepin K.H."/>
            <person name="Johnson M."/>
            <person name="Bhonagiri V."/>
            <person name="Nash W.E."/>
            <person name="Warren W."/>
            <person name="Chinwalla A."/>
            <person name="Mardis E.R."/>
            <person name="Wilson R.K."/>
        </authorList>
    </citation>
    <scope>NUCLEOTIDE SEQUENCE [LARGE SCALE GENOMIC DNA]</scope>
    <source>
        <strain evidence="7 8">DSM 13479</strain>
    </source>
</reference>
<feature type="compositionally biased region" description="Polar residues" evidence="6">
    <location>
        <begin position="604"/>
        <end position="633"/>
    </location>
</feature>
<proteinExistence type="inferred from homology"/>
<dbReference type="Pfam" id="PF01183">
    <property type="entry name" value="Glyco_hydro_25"/>
    <property type="match status" value="1"/>
</dbReference>
<dbReference type="CDD" id="cd06414">
    <property type="entry name" value="GH25_LytC-like"/>
    <property type="match status" value="1"/>
</dbReference>
<organism evidence="7 8">
    <name type="scientific">Hungatella hathewayi DSM 13479</name>
    <dbReference type="NCBI Taxonomy" id="566550"/>
    <lineage>
        <taxon>Bacteria</taxon>
        <taxon>Bacillati</taxon>
        <taxon>Bacillota</taxon>
        <taxon>Clostridia</taxon>
        <taxon>Lachnospirales</taxon>
        <taxon>Lachnospiraceae</taxon>
        <taxon>Hungatella</taxon>
    </lineage>
</organism>
<dbReference type="GO" id="GO:0016052">
    <property type="term" value="P:carbohydrate catabolic process"/>
    <property type="evidence" value="ECO:0007669"/>
    <property type="project" value="TreeGrafter"/>
</dbReference>